<dbReference type="Proteomes" id="UP000252558">
    <property type="component" value="Unassembled WGS sequence"/>
</dbReference>
<evidence type="ECO:0008006" key="3">
    <source>
        <dbReference type="Google" id="ProtNLM"/>
    </source>
</evidence>
<organism evidence="1 2">
    <name type="scientific">Corallincola holothuriorum</name>
    <dbReference type="NCBI Taxonomy" id="2282215"/>
    <lineage>
        <taxon>Bacteria</taxon>
        <taxon>Pseudomonadati</taxon>
        <taxon>Pseudomonadota</taxon>
        <taxon>Gammaproteobacteria</taxon>
        <taxon>Alteromonadales</taxon>
        <taxon>Psychromonadaceae</taxon>
        <taxon>Corallincola</taxon>
    </lineage>
</organism>
<accession>A0A368N540</accession>
<dbReference type="AlphaFoldDB" id="A0A368N540"/>
<keyword evidence="2" id="KW-1185">Reference proteome</keyword>
<sequence length="91" mass="10577">MEWISSLSVLSLIIILGLQRLNEQSIKIKRLESKIDILMRHLDVNYDPVALLPREVIEAKESGQRIRAIRLYRQFSGASLREARSFIDDLK</sequence>
<comment type="caution">
    <text evidence="1">The sequence shown here is derived from an EMBL/GenBank/DDBJ whole genome shotgun (WGS) entry which is preliminary data.</text>
</comment>
<protein>
    <recommendedName>
        <fullName evidence="3">Ribosomal protein L7/L12 C-terminal domain-containing protein</fullName>
    </recommendedName>
</protein>
<reference evidence="1 2" key="1">
    <citation type="submission" date="2018-07" db="EMBL/GenBank/DDBJ databases">
        <title>Corallincola holothuriorum sp. nov., a new facultative anaerobe isolated from sea cucumber Apostichopus japonicus.</title>
        <authorList>
            <person name="Xia H."/>
        </authorList>
    </citation>
    <scope>NUCLEOTIDE SEQUENCE [LARGE SCALE GENOMIC DNA]</scope>
    <source>
        <strain evidence="1 2">C4</strain>
    </source>
</reference>
<gene>
    <name evidence="1" type="ORF">DU002_14275</name>
</gene>
<evidence type="ECO:0000313" key="1">
    <source>
        <dbReference type="EMBL" id="RCU45628.1"/>
    </source>
</evidence>
<name>A0A368N540_9GAMM</name>
<dbReference type="EMBL" id="QPID01000009">
    <property type="protein sequence ID" value="RCU45628.1"/>
    <property type="molecule type" value="Genomic_DNA"/>
</dbReference>
<proteinExistence type="predicted"/>
<evidence type="ECO:0000313" key="2">
    <source>
        <dbReference type="Proteomes" id="UP000252558"/>
    </source>
</evidence>